<evidence type="ECO:0000313" key="1">
    <source>
        <dbReference type="EMBL" id="SDD47981.1"/>
    </source>
</evidence>
<dbReference type="AlphaFoldDB" id="A0A1G6V3B7"/>
<gene>
    <name evidence="1" type="ORF">SAMN04487996_101123</name>
</gene>
<name>A0A1G6V3B7_9BACT</name>
<protein>
    <submittedName>
        <fullName evidence="1">Uncharacterized protein</fullName>
    </submittedName>
</protein>
<sequence length="39" mass="4377">MGGKIIKKMRGSAGIFSEKGCGICKVSYSQYYQLLRLYV</sequence>
<dbReference type="EMBL" id="FNAN01000001">
    <property type="protein sequence ID" value="SDD47981.1"/>
    <property type="molecule type" value="Genomic_DNA"/>
</dbReference>
<keyword evidence="2" id="KW-1185">Reference proteome</keyword>
<evidence type="ECO:0000313" key="2">
    <source>
        <dbReference type="Proteomes" id="UP000198748"/>
    </source>
</evidence>
<proteinExistence type="predicted"/>
<accession>A0A1G6V3B7</accession>
<organism evidence="1 2">
    <name type="scientific">Dyadobacter soli</name>
    <dbReference type="NCBI Taxonomy" id="659014"/>
    <lineage>
        <taxon>Bacteria</taxon>
        <taxon>Pseudomonadati</taxon>
        <taxon>Bacteroidota</taxon>
        <taxon>Cytophagia</taxon>
        <taxon>Cytophagales</taxon>
        <taxon>Spirosomataceae</taxon>
        <taxon>Dyadobacter</taxon>
    </lineage>
</organism>
<dbReference type="Proteomes" id="UP000198748">
    <property type="component" value="Unassembled WGS sequence"/>
</dbReference>
<dbReference type="STRING" id="659014.SAMN04487996_101123"/>
<reference evidence="2" key="1">
    <citation type="submission" date="2016-10" db="EMBL/GenBank/DDBJ databases">
        <authorList>
            <person name="Varghese N."/>
            <person name="Submissions S."/>
        </authorList>
    </citation>
    <scope>NUCLEOTIDE SEQUENCE [LARGE SCALE GENOMIC DNA]</scope>
    <source>
        <strain evidence="2">DSM 25329</strain>
    </source>
</reference>